<protein>
    <submittedName>
        <fullName evidence="2">Glycerophosphodiester phosphodiesterase family protein</fullName>
    </submittedName>
</protein>
<dbReference type="Pfam" id="PF03009">
    <property type="entry name" value="GDPD"/>
    <property type="match status" value="1"/>
</dbReference>
<dbReference type="EMBL" id="JAUQYP010000001">
    <property type="protein sequence ID" value="MDO8106054.1"/>
    <property type="molecule type" value="Genomic_DNA"/>
</dbReference>
<sequence>MSSTFRQRVVGRRGAAALAPENTLAAFEAGYRAGADVLHVDLRLTADWHVVAMHDETVDATTDGDGRVGDLDLASLRGLDAGSWFDPRFAGERVPTWDEVLELAVVRDVDVLAHLHGSWSGLEAALVTDAVLDAGFGARTTAASSDPGTLDAVAAAEPGVRRSLVLHRSDPDLVARCVDLALDTCSPHGRLLIQQPGLVARLHDAGVGVLGWALDDPALWRRAVDLDVDAIVTDDPERLRAWLRPEVPAQRRAA</sequence>
<dbReference type="PANTHER" id="PTHR46211">
    <property type="entry name" value="GLYCEROPHOSPHORYL DIESTER PHOSPHODIESTERASE"/>
    <property type="match status" value="1"/>
</dbReference>
<dbReference type="PANTHER" id="PTHR46211:SF1">
    <property type="entry name" value="GLYCEROPHOSPHODIESTER PHOSPHODIESTERASE, CYTOPLASMIC"/>
    <property type="match status" value="1"/>
</dbReference>
<feature type="domain" description="GP-PDE" evidence="1">
    <location>
        <begin position="7"/>
        <end position="243"/>
    </location>
</feature>
<reference evidence="2 3" key="1">
    <citation type="submission" date="2023-07" db="EMBL/GenBank/DDBJ databases">
        <title>Description of novel actinomycetes strains, isolated from tidal flat sediment.</title>
        <authorList>
            <person name="Lu C."/>
        </authorList>
    </citation>
    <scope>NUCLEOTIDE SEQUENCE [LARGE SCALE GENOMIC DNA]</scope>
    <source>
        <strain evidence="2 3">SYSU T00b441</strain>
    </source>
</reference>
<proteinExistence type="predicted"/>
<keyword evidence="3" id="KW-1185">Reference proteome</keyword>
<dbReference type="PROSITE" id="PS51704">
    <property type="entry name" value="GP_PDE"/>
    <property type="match status" value="1"/>
</dbReference>
<dbReference type="Proteomes" id="UP001232536">
    <property type="component" value="Unassembled WGS sequence"/>
</dbReference>
<dbReference type="InterPro" id="IPR017946">
    <property type="entry name" value="PLC-like_Pdiesterase_TIM-brl"/>
</dbReference>
<organism evidence="2 3">
    <name type="scientific">Actinotalea lenta</name>
    <dbReference type="NCBI Taxonomy" id="3064654"/>
    <lineage>
        <taxon>Bacteria</taxon>
        <taxon>Bacillati</taxon>
        <taxon>Actinomycetota</taxon>
        <taxon>Actinomycetes</taxon>
        <taxon>Micrococcales</taxon>
        <taxon>Cellulomonadaceae</taxon>
        <taxon>Actinotalea</taxon>
    </lineage>
</organism>
<dbReference type="RefSeq" id="WP_304599747.1">
    <property type="nucleotide sequence ID" value="NZ_JAUQYP010000001.1"/>
</dbReference>
<gene>
    <name evidence="2" type="ORF">Q6348_02455</name>
</gene>
<dbReference type="Gene3D" id="3.20.20.190">
    <property type="entry name" value="Phosphatidylinositol (PI) phosphodiesterase"/>
    <property type="match status" value="1"/>
</dbReference>
<accession>A0ABT9D5J1</accession>
<evidence type="ECO:0000259" key="1">
    <source>
        <dbReference type="PROSITE" id="PS51704"/>
    </source>
</evidence>
<name>A0ABT9D5J1_9CELL</name>
<comment type="caution">
    <text evidence="2">The sequence shown here is derived from an EMBL/GenBank/DDBJ whole genome shotgun (WGS) entry which is preliminary data.</text>
</comment>
<evidence type="ECO:0000313" key="3">
    <source>
        <dbReference type="Proteomes" id="UP001232536"/>
    </source>
</evidence>
<dbReference type="SUPFAM" id="SSF51695">
    <property type="entry name" value="PLC-like phosphodiesterases"/>
    <property type="match status" value="1"/>
</dbReference>
<evidence type="ECO:0000313" key="2">
    <source>
        <dbReference type="EMBL" id="MDO8106054.1"/>
    </source>
</evidence>
<dbReference type="InterPro" id="IPR030395">
    <property type="entry name" value="GP_PDE_dom"/>
</dbReference>